<evidence type="ECO:0000313" key="2">
    <source>
        <dbReference type="EMBL" id="SHF26794.1"/>
    </source>
</evidence>
<keyword evidence="1" id="KW-1133">Transmembrane helix</keyword>
<accession>A0A1M5A9H1</accession>
<reference evidence="2 3" key="1">
    <citation type="submission" date="2016-11" db="EMBL/GenBank/DDBJ databases">
        <authorList>
            <person name="Jaros S."/>
            <person name="Januszkiewicz K."/>
            <person name="Wedrychowicz H."/>
        </authorList>
    </citation>
    <scope>NUCLEOTIDE SEQUENCE [LARGE SCALE GENOMIC DNA]</scope>
    <source>
        <strain evidence="2 3">DSM 26991</strain>
    </source>
</reference>
<keyword evidence="1" id="KW-0472">Membrane</keyword>
<organism evidence="2 3">
    <name type="scientific">Bacteroides luti</name>
    <dbReference type="NCBI Taxonomy" id="1297750"/>
    <lineage>
        <taxon>Bacteria</taxon>
        <taxon>Pseudomonadati</taxon>
        <taxon>Bacteroidota</taxon>
        <taxon>Bacteroidia</taxon>
        <taxon>Bacteroidales</taxon>
        <taxon>Bacteroidaceae</taxon>
        <taxon>Bacteroides</taxon>
    </lineage>
</organism>
<sequence length="114" mass="12929">MQYLTKLSFIKNRLFSLLSILLSVISLIAVIKINRDISARYLALDGKTQLLLGLTEFVGFYFKFYVVIAVSLVAMGLAIIALRKEEERKYRLIAFLLGILSVIVVVLNIGRFMI</sequence>
<dbReference type="EMBL" id="FQTV01000006">
    <property type="protein sequence ID" value="SHF26794.1"/>
    <property type="molecule type" value="Genomic_DNA"/>
</dbReference>
<dbReference type="STRING" id="1297750.SAMN05444405_106189"/>
<name>A0A1M5A9H1_9BACE</name>
<proteinExistence type="predicted"/>
<keyword evidence="3" id="KW-1185">Reference proteome</keyword>
<protein>
    <submittedName>
        <fullName evidence="2">Uncharacterized protein</fullName>
    </submittedName>
</protein>
<feature type="transmembrane region" description="Helical" evidence="1">
    <location>
        <begin position="92"/>
        <end position="113"/>
    </location>
</feature>
<keyword evidence="1" id="KW-0812">Transmembrane</keyword>
<dbReference type="AlphaFoldDB" id="A0A1M5A9H1"/>
<gene>
    <name evidence="2" type="ORF">SAMN05444405_106189</name>
</gene>
<dbReference type="Proteomes" id="UP000184509">
    <property type="component" value="Unassembled WGS sequence"/>
</dbReference>
<evidence type="ECO:0000256" key="1">
    <source>
        <dbReference type="SAM" id="Phobius"/>
    </source>
</evidence>
<feature type="transmembrane region" description="Helical" evidence="1">
    <location>
        <begin position="60"/>
        <end position="80"/>
    </location>
</feature>
<evidence type="ECO:0000313" key="3">
    <source>
        <dbReference type="Proteomes" id="UP000184509"/>
    </source>
</evidence>
<feature type="transmembrane region" description="Helical" evidence="1">
    <location>
        <begin position="12"/>
        <end position="31"/>
    </location>
</feature>